<organism evidence="1 2">
    <name type="scientific">Ficedula albicollis</name>
    <name type="common">Collared flycatcher</name>
    <name type="synonym">Muscicapa albicollis</name>
    <dbReference type="NCBI Taxonomy" id="59894"/>
    <lineage>
        <taxon>Eukaryota</taxon>
        <taxon>Metazoa</taxon>
        <taxon>Chordata</taxon>
        <taxon>Craniata</taxon>
        <taxon>Vertebrata</taxon>
        <taxon>Euteleostomi</taxon>
        <taxon>Archelosauria</taxon>
        <taxon>Archosauria</taxon>
        <taxon>Dinosauria</taxon>
        <taxon>Saurischia</taxon>
        <taxon>Theropoda</taxon>
        <taxon>Coelurosauria</taxon>
        <taxon>Aves</taxon>
        <taxon>Neognathae</taxon>
        <taxon>Neoaves</taxon>
        <taxon>Telluraves</taxon>
        <taxon>Australaves</taxon>
        <taxon>Passeriformes</taxon>
        <taxon>Muscicapidae</taxon>
        <taxon>Ficedula</taxon>
    </lineage>
</organism>
<name>A0A803WGN7_FICAL</name>
<reference evidence="1 2" key="1">
    <citation type="journal article" date="2012" name="Nature">
        <title>The genomic landscape of species divergence in Ficedula flycatchers.</title>
        <authorList>
            <person name="Ellegren H."/>
            <person name="Smeds L."/>
            <person name="Burri R."/>
            <person name="Olason P.I."/>
            <person name="Backstrom N."/>
            <person name="Kawakami T."/>
            <person name="Kunstner A."/>
            <person name="Makinen H."/>
            <person name="Nadachowska-Brzyska K."/>
            <person name="Qvarnstrom A."/>
            <person name="Uebbing S."/>
            <person name="Wolf J.B."/>
        </authorList>
    </citation>
    <scope>NUCLEOTIDE SEQUENCE [LARGE SCALE GENOMIC DNA]</scope>
</reference>
<reference evidence="1" key="2">
    <citation type="submission" date="2025-08" db="UniProtKB">
        <authorList>
            <consortium name="Ensembl"/>
        </authorList>
    </citation>
    <scope>IDENTIFICATION</scope>
</reference>
<keyword evidence="2" id="KW-1185">Reference proteome</keyword>
<dbReference type="GeneTree" id="ENSGT01040000244514"/>
<sequence>MFANIQSKPNPVQLEVVSPHLSPPLKGQTCVVHYTGKACSGCSPDTTASHSRVIAYFRFLSGSCCFH</sequence>
<dbReference type="Proteomes" id="UP000016665">
    <property type="component" value="Chromosome 3"/>
</dbReference>
<evidence type="ECO:0000313" key="2">
    <source>
        <dbReference type="Proteomes" id="UP000016665"/>
    </source>
</evidence>
<dbReference type="AlphaFoldDB" id="A0A803WGN7"/>
<accession>A0A803WGN7</accession>
<dbReference type="Ensembl" id="ENSFALT00000030304.1">
    <property type="protein sequence ID" value="ENSFALP00000034143.1"/>
    <property type="gene ID" value="ENSFALG00000022856.1"/>
</dbReference>
<proteinExistence type="predicted"/>
<reference evidence="1" key="3">
    <citation type="submission" date="2025-09" db="UniProtKB">
        <authorList>
            <consortium name="Ensembl"/>
        </authorList>
    </citation>
    <scope>IDENTIFICATION</scope>
</reference>
<protein>
    <submittedName>
        <fullName evidence="1">Uncharacterized protein</fullName>
    </submittedName>
</protein>
<evidence type="ECO:0000313" key="1">
    <source>
        <dbReference type="Ensembl" id="ENSFALP00000034143.1"/>
    </source>
</evidence>